<dbReference type="SMART" id="SM00858">
    <property type="entry name" value="SAF"/>
    <property type="match status" value="1"/>
</dbReference>
<evidence type="ECO:0000259" key="8">
    <source>
        <dbReference type="SMART" id="SM00858"/>
    </source>
</evidence>
<evidence type="ECO:0000256" key="6">
    <source>
        <dbReference type="ARBA" id="ARBA00025643"/>
    </source>
</evidence>
<dbReference type="OrthoDB" id="1669037at2"/>
<dbReference type="Pfam" id="PF13144">
    <property type="entry name" value="ChapFlgA"/>
    <property type="match status" value="1"/>
</dbReference>
<dbReference type="InterPro" id="IPR041231">
    <property type="entry name" value="FlgA_N"/>
</dbReference>
<dbReference type="CDD" id="cd11614">
    <property type="entry name" value="SAF_CpaB_FlgA_like"/>
    <property type="match status" value="1"/>
</dbReference>
<feature type="domain" description="SAF" evidence="8">
    <location>
        <begin position="108"/>
        <end position="170"/>
    </location>
</feature>
<dbReference type="Gene3D" id="2.30.30.760">
    <property type="match status" value="1"/>
</dbReference>
<dbReference type="HOGENOM" id="CLU_070510_4_1_6"/>
<dbReference type="PATRIC" id="fig|754477.3.peg.1434"/>
<dbReference type="NCBIfam" id="TIGR03170">
    <property type="entry name" value="flgA_cterm"/>
    <property type="match status" value="1"/>
</dbReference>
<dbReference type="InterPro" id="IPR013974">
    <property type="entry name" value="SAF"/>
</dbReference>
<evidence type="ECO:0000256" key="2">
    <source>
        <dbReference type="ARBA" id="ARBA00010474"/>
    </source>
</evidence>
<keyword evidence="10" id="KW-1185">Reference proteome</keyword>
<dbReference type="KEGG" id="mec:Q7C_1454"/>
<protein>
    <recommendedName>
        <fullName evidence="3 7">Flagella basal body P-ring formation protein FlgA</fullName>
    </recommendedName>
</protein>
<feature type="signal peptide" evidence="7">
    <location>
        <begin position="1"/>
        <end position="22"/>
    </location>
</feature>
<dbReference type="GO" id="GO:0044780">
    <property type="term" value="P:bacterial-type flagellum assembly"/>
    <property type="evidence" value="ECO:0007669"/>
    <property type="project" value="InterPro"/>
</dbReference>
<evidence type="ECO:0000256" key="5">
    <source>
        <dbReference type="ARBA" id="ARBA00022764"/>
    </source>
</evidence>
<dbReference type="PANTHER" id="PTHR36307:SF1">
    <property type="entry name" value="FLAGELLA BASAL BODY P-RING FORMATION PROTEIN FLGA"/>
    <property type="match status" value="1"/>
</dbReference>
<evidence type="ECO:0000256" key="1">
    <source>
        <dbReference type="ARBA" id="ARBA00004418"/>
    </source>
</evidence>
<evidence type="ECO:0000256" key="4">
    <source>
        <dbReference type="ARBA" id="ARBA00022729"/>
    </source>
</evidence>
<dbReference type="Gene3D" id="3.90.1210.10">
    <property type="entry name" value="Antifreeze-like/N-acetylneuraminic acid synthase C-terminal domain"/>
    <property type="match status" value="1"/>
</dbReference>
<gene>
    <name evidence="9" type="ordered locus">Q7C_1454</name>
</gene>
<proteinExistence type="inferred from homology"/>
<dbReference type="InterPro" id="IPR017585">
    <property type="entry name" value="SAF_FlgA"/>
</dbReference>
<keyword evidence="5 7" id="KW-0574">Periplasm</keyword>
<dbReference type="Proteomes" id="UP000009145">
    <property type="component" value="Chromosome"/>
</dbReference>
<keyword evidence="9" id="KW-0966">Cell projection</keyword>
<keyword evidence="7" id="KW-1005">Bacterial flagellum biogenesis</keyword>
<evidence type="ECO:0000256" key="7">
    <source>
        <dbReference type="RuleBase" id="RU362063"/>
    </source>
</evidence>
<dbReference type="AlphaFoldDB" id="I1YI60"/>
<dbReference type="Pfam" id="PF17656">
    <property type="entry name" value="ChapFlgA_N"/>
    <property type="match status" value="1"/>
</dbReference>
<dbReference type="PANTHER" id="PTHR36307">
    <property type="entry name" value="FLAGELLA BASAL BODY P-RING FORMATION PROTEIN FLGA"/>
    <property type="match status" value="1"/>
</dbReference>
<dbReference type="InterPro" id="IPR039246">
    <property type="entry name" value="Flagellar_FlgA"/>
</dbReference>
<sequence precursor="true">MVKQFFCTATLYAMFLTLPVNAADLHELNAIEHAAYLFALNDAQSRWNNPVVSVDSLDKRLRLQRCDSDLETFTNNDQLRSGKLTVGVRCHQPVAWTVYVPATIEVMRAVAVTTRPLSADHIMTADDVKLANQNILTMRSGYSTDMQSLIGQQLKSPLAMGAVLSKRQFKPQHLVQKGQLITLVSAVGNMEVRVKGEAMADAEMGQRVRVKNTRSERIVEGVVDAAGVVRVGTL</sequence>
<dbReference type="EMBL" id="CP003380">
    <property type="protein sequence ID" value="AFJ02603.1"/>
    <property type="molecule type" value="Genomic_DNA"/>
</dbReference>
<evidence type="ECO:0000313" key="10">
    <source>
        <dbReference type="Proteomes" id="UP000009145"/>
    </source>
</evidence>
<dbReference type="eggNOG" id="COG1261">
    <property type="taxonomic scope" value="Bacteria"/>
</dbReference>
<dbReference type="STRING" id="754477.Q7C_1454"/>
<dbReference type="RefSeq" id="WP_014704023.1">
    <property type="nucleotide sequence ID" value="NC_017856.1"/>
</dbReference>
<keyword evidence="9" id="KW-0969">Cilium</keyword>
<keyword evidence="9" id="KW-0282">Flagellum</keyword>
<reference evidence="9 10" key="1">
    <citation type="journal article" date="2012" name="J. Bacteriol.">
        <title>Complete genome sequences of Methylophaga sp. strain JAM1 and Methylophaga sp. strain JAM7.</title>
        <authorList>
            <person name="Villeneuve C."/>
            <person name="Martineau C."/>
            <person name="Mauffrey F."/>
            <person name="Villemur R."/>
        </authorList>
    </citation>
    <scope>NUCLEOTIDE SEQUENCE [LARGE SCALE GENOMIC DNA]</scope>
    <source>
        <strain evidence="9 10">JAM7</strain>
    </source>
</reference>
<organism evidence="9 10">
    <name type="scientific">Methylophaga frappieri (strain ATCC BAA-2434 / DSM 25690 / JAM7)</name>
    <dbReference type="NCBI Taxonomy" id="754477"/>
    <lineage>
        <taxon>Bacteria</taxon>
        <taxon>Pseudomonadati</taxon>
        <taxon>Pseudomonadota</taxon>
        <taxon>Gammaproteobacteria</taxon>
        <taxon>Thiotrichales</taxon>
        <taxon>Piscirickettsiaceae</taxon>
        <taxon>Methylophaga</taxon>
    </lineage>
</organism>
<feature type="chain" id="PRO_5005135773" description="Flagella basal body P-ring formation protein FlgA" evidence="7">
    <location>
        <begin position="23"/>
        <end position="234"/>
    </location>
</feature>
<comment type="subcellular location">
    <subcellularLocation>
        <location evidence="1 7">Periplasm</location>
    </subcellularLocation>
</comment>
<keyword evidence="4 7" id="KW-0732">Signal</keyword>
<comment type="function">
    <text evidence="6 7">Involved in the assembly process of the P-ring formation. It may associate with FlgF on the rod constituting a structure essential for the P-ring assembly or may act as a modulator protein for the P-ring assembly.</text>
</comment>
<evidence type="ECO:0000313" key="9">
    <source>
        <dbReference type="EMBL" id="AFJ02603.1"/>
    </source>
</evidence>
<comment type="similarity">
    <text evidence="2 7">Belongs to the FlgA family.</text>
</comment>
<evidence type="ECO:0000256" key="3">
    <source>
        <dbReference type="ARBA" id="ARBA00014754"/>
    </source>
</evidence>
<name>I1YI60_METFJ</name>
<accession>I1YI60</accession>
<dbReference type="GO" id="GO:0042597">
    <property type="term" value="C:periplasmic space"/>
    <property type="evidence" value="ECO:0007669"/>
    <property type="project" value="UniProtKB-SubCell"/>
</dbReference>